<feature type="region of interest" description="Disordered" evidence="8">
    <location>
        <begin position="295"/>
        <end position="389"/>
    </location>
</feature>
<evidence type="ECO:0000256" key="5">
    <source>
        <dbReference type="ARBA" id="ARBA00022833"/>
    </source>
</evidence>
<evidence type="ECO:0000256" key="2">
    <source>
        <dbReference type="ARBA" id="ARBA00022723"/>
    </source>
</evidence>
<dbReference type="PANTHER" id="PTHR40626">
    <property type="entry name" value="MIP31509P"/>
    <property type="match status" value="1"/>
</dbReference>
<feature type="region of interest" description="Disordered" evidence="8">
    <location>
        <begin position="158"/>
        <end position="188"/>
    </location>
</feature>
<evidence type="ECO:0000256" key="8">
    <source>
        <dbReference type="SAM" id="MobiDB-lite"/>
    </source>
</evidence>
<evidence type="ECO:0000256" key="6">
    <source>
        <dbReference type="ARBA" id="ARBA00023242"/>
    </source>
</evidence>
<keyword evidence="6" id="KW-0539">Nucleus</keyword>
<protein>
    <recommendedName>
        <fullName evidence="9">C2H2-type domain-containing protein</fullName>
    </recommendedName>
</protein>
<dbReference type="PANTHER" id="PTHR40626:SF11">
    <property type="entry name" value="ZINC FINGER PROTEIN YPR022C"/>
    <property type="match status" value="1"/>
</dbReference>
<feature type="domain" description="C2H2-type" evidence="9">
    <location>
        <begin position="136"/>
        <end position="165"/>
    </location>
</feature>
<dbReference type="InterPro" id="IPR013087">
    <property type="entry name" value="Znf_C2H2_type"/>
</dbReference>
<organism evidence="10 11">
    <name type="scientific">Zopfia rhizophila CBS 207.26</name>
    <dbReference type="NCBI Taxonomy" id="1314779"/>
    <lineage>
        <taxon>Eukaryota</taxon>
        <taxon>Fungi</taxon>
        <taxon>Dikarya</taxon>
        <taxon>Ascomycota</taxon>
        <taxon>Pezizomycotina</taxon>
        <taxon>Dothideomycetes</taxon>
        <taxon>Dothideomycetes incertae sedis</taxon>
        <taxon>Zopfiaceae</taxon>
        <taxon>Zopfia</taxon>
    </lineage>
</organism>
<dbReference type="SMART" id="SM00355">
    <property type="entry name" value="ZnF_C2H2"/>
    <property type="match status" value="2"/>
</dbReference>
<evidence type="ECO:0000256" key="1">
    <source>
        <dbReference type="ARBA" id="ARBA00004123"/>
    </source>
</evidence>
<gene>
    <name evidence="10" type="ORF">K469DRAFT_687236</name>
</gene>
<feature type="compositionally biased region" description="Polar residues" evidence="8">
    <location>
        <begin position="328"/>
        <end position="340"/>
    </location>
</feature>
<evidence type="ECO:0000313" key="11">
    <source>
        <dbReference type="Proteomes" id="UP000800200"/>
    </source>
</evidence>
<comment type="subcellular location">
    <subcellularLocation>
        <location evidence="1">Nucleus</location>
    </subcellularLocation>
</comment>
<reference evidence="10" key="1">
    <citation type="journal article" date="2020" name="Stud. Mycol.">
        <title>101 Dothideomycetes genomes: a test case for predicting lifestyles and emergence of pathogens.</title>
        <authorList>
            <person name="Haridas S."/>
            <person name="Albert R."/>
            <person name="Binder M."/>
            <person name="Bloem J."/>
            <person name="Labutti K."/>
            <person name="Salamov A."/>
            <person name="Andreopoulos B."/>
            <person name="Baker S."/>
            <person name="Barry K."/>
            <person name="Bills G."/>
            <person name="Bluhm B."/>
            <person name="Cannon C."/>
            <person name="Castanera R."/>
            <person name="Culley D."/>
            <person name="Daum C."/>
            <person name="Ezra D."/>
            <person name="Gonzalez J."/>
            <person name="Henrissat B."/>
            <person name="Kuo A."/>
            <person name="Liang C."/>
            <person name="Lipzen A."/>
            <person name="Lutzoni F."/>
            <person name="Magnuson J."/>
            <person name="Mondo S."/>
            <person name="Nolan M."/>
            <person name="Ohm R."/>
            <person name="Pangilinan J."/>
            <person name="Park H.-J."/>
            <person name="Ramirez L."/>
            <person name="Alfaro M."/>
            <person name="Sun H."/>
            <person name="Tritt A."/>
            <person name="Yoshinaga Y."/>
            <person name="Zwiers L.-H."/>
            <person name="Turgeon B."/>
            <person name="Goodwin S."/>
            <person name="Spatafora J."/>
            <person name="Crous P."/>
            <person name="Grigoriev I."/>
        </authorList>
    </citation>
    <scope>NUCLEOTIDE SEQUENCE</scope>
    <source>
        <strain evidence="10">CBS 207.26</strain>
    </source>
</reference>
<keyword evidence="4 7" id="KW-0863">Zinc-finger</keyword>
<evidence type="ECO:0000256" key="4">
    <source>
        <dbReference type="ARBA" id="ARBA00022771"/>
    </source>
</evidence>
<dbReference type="GO" id="GO:0008270">
    <property type="term" value="F:zinc ion binding"/>
    <property type="evidence" value="ECO:0007669"/>
    <property type="project" value="UniProtKB-KW"/>
</dbReference>
<dbReference type="Pfam" id="PF00096">
    <property type="entry name" value="zf-C2H2"/>
    <property type="match status" value="2"/>
</dbReference>
<dbReference type="SUPFAM" id="SSF57667">
    <property type="entry name" value="beta-beta-alpha zinc fingers"/>
    <property type="match status" value="1"/>
</dbReference>
<feature type="compositionally biased region" description="Basic and acidic residues" evidence="8">
    <location>
        <begin position="158"/>
        <end position="167"/>
    </location>
</feature>
<dbReference type="GO" id="GO:0000981">
    <property type="term" value="F:DNA-binding transcription factor activity, RNA polymerase II-specific"/>
    <property type="evidence" value="ECO:0007669"/>
    <property type="project" value="InterPro"/>
</dbReference>
<feature type="compositionally biased region" description="Polar residues" evidence="8">
    <location>
        <begin position="72"/>
        <end position="87"/>
    </location>
</feature>
<dbReference type="GO" id="GO:0000978">
    <property type="term" value="F:RNA polymerase II cis-regulatory region sequence-specific DNA binding"/>
    <property type="evidence" value="ECO:0007669"/>
    <property type="project" value="InterPro"/>
</dbReference>
<keyword evidence="2" id="KW-0479">Metal-binding</keyword>
<feature type="domain" description="C2H2-type" evidence="9">
    <location>
        <begin position="110"/>
        <end position="136"/>
    </location>
</feature>
<feature type="compositionally biased region" description="Polar residues" evidence="8">
    <location>
        <begin position="15"/>
        <end position="26"/>
    </location>
</feature>
<dbReference type="InterPro" id="IPR036236">
    <property type="entry name" value="Znf_C2H2_sf"/>
</dbReference>
<feature type="region of interest" description="Disordered" evidence="8">
    <location>
        <begin position="1"/>
        <end position="87"/>
    </location>
</feature>
<feature type="compositionally biased region" description="Polar residues" evidence="8">
    <location>
        <begin position="168"/>
        <end position="180"/>
    </location>
</feature>
<keyword evidence="11" id="KW-1185">Reference proteome</keyword>
<dbReference type="Proteomes" id="UP000800200">
    <property type="component" value="Unassembled WGS sequence"/>
</dbReference>
<dbReference type="PROSITE" id="PS50157">
    <property type="entry name" value="ZINC_FINGER_C2H2_2"/>
    <property type="match status" value="2"/>
</dbReference>
<evidence type="ECO:0000259" key="9">
    <source>
        <dbReference type="PROSITE" id="PS50157"/>
    </source>
</evidence>
<sequence length="1190" mass="132144">MSDPSSETGGRPLASNIQQTEGTTRPPSIRKRHQSFQSLDEHVVGTKSSSSQRHPASRNEATFGPHTGSTGGNSSTMQRSTSPTQMSPVVTVNYTRTGRISKSKKGLKVYNCECGRAYTRAEHLRRHQKNHNRDALVCEFPDCGKTFFRLDLLQRHQERHNETEGDSQRPSFISQGTTAESEPPVSAPVTLPSQIVTTVTQVSPYYQQAFSPIPESTPDLSTIKSQRSYPSRSQIAVTIPVGADGLQTGISWHDPFSQSPTYSSSGVYVSLVDGADDYANIFAHPPYTPVRVTAEEPEMEEYTQGPCESTSPRRPRLDEPFQMLPPSLISQQPYTNQQTFAYPRPPPSPQSYGQGDVSHPQGLTTPYSTSSGQVHGPCTDSGYASTQHNKQHVVPADVLRYEEDRATVYTQESDLNSTARDSYISEFARLLFDGLHGKQAVVGTTEKVYDSLEELLRSFALRLAHSSPEQEVLRLGAFIHRHRRNIAENFKNLGLASCDSPVSSPRATGGMSYLDKVGAWAISNLDEMEAPAVPEGLDNNNGSNFGEIDDEEEHLPEILIYRRLIEDSGAYMWLLAQLRRKSMLSSPGLDIKGAIRKDILGVLPGTPRISRTRPPELIRAVYNVQWDLHGFLKGQQYKEEPEHALENAITLTGSVEETQAETCIGYLEQTWPVMGECLVRVLKRAIQSVERVRHTSNAVDGTVLTAWVQSRKIIVTALGSIDSIADIGEQLAWLGSSLRQSPVHQGPVFCFAETHEVGAHKLHSNTPSGPSIELHCTIGFRIARPEDQKQPCIMNGKCWHNLFRNPVIAMGFPIPIRDEPQAGLEIPLFMMATLAQAKRVTLFDGKFFAKGYSTVLFPTKRLGNTVLWHLLYNENGQRLPYTDPRIDQLQDSSVGSIGMAEISHSRHVLGWASSAEIVPGAVDANYNIRRSGYNSGGPGYVLEKVSLSAGKVINVGANLAIGVREVPLHLKREGSYVDQIQDAYNNYVILYDVDEKRAWMVNGATALLHIVRASLHDTLTGKFKSHSIFKPEDLKEAAVQHTSDSAIDVLTCRSNMELEIARDKDEIWTETTKSEDGSEHRVTKRKEKSVYFQDIVDQKWHILEQILDQQSKKITNGVKMGIPGRQYLEGFDFTDVATRIQDLHPKATVLQARGKAWVDFTRSVSAITLFGRGFGELIRPAKESNKLCPH</sequence>
<dbReference type="AlphaFoldDB" id="A0A6A6E651"/>
<dbReference type="InterPro" id="IPR051059">
    <property type="entry name" value="VerF-like"/>
</dbReference>
<dbReference type="PROSITE" id="PS00028">
    <property type="entry name" value="ZINC_FINGER_C2H2_1"/>
    <property type="match status" value="1"/>
</dbReference>
<dbReference type="GO" id="GO:0000785">
    <property type="term" value="C:chromatin"/>
    <property type="evidence" value="ECO:0007669"/>
    <property type="project" value="TreeGrafter"/>
</dbReference>
<evidence type="ECO:0000256" key="3">
    <source>
        <dbReference type="ARBA" id="ARBA00022737"/>
    </source>
</evidence>
<name>A0A6A6E651_9PEZI</name>
<dbReference type="OrthoDB" id="1577640at2759"/>
<evidence type="ECO:0000313" key="10">
    <source>
        <dbReference type="EMBL" id="KAF2186242.1"/>
    </source>
</evidence>
<keyword evidence="5" id="KW-0862">Zinc</keyword>
<feature type="compositionally biased region" description="Polar residues" evidence="8">
    <location>
        <begin position="361"/>
        <end position="373"/>
    </location>
</feature>
<dbReference type="GO" id="GO:0005634">
    <property type="term" value="C:nucleus"/>
    <property type="evidence" value="ECO:0007669"/>
    <property type="project" value="UniProtKB-SubCell"/>
</dbReference>
<proteinExistence type="predicted"/>
<accession>A0A6A6E651</accession>
<dbReference type="Gene3D" id="3.30.160.60">
    <property type="entry name" value="Classic Zinc Finger"/>
    <property type="match status" value="2"/>
</dbReference>
<keyword evidence="3" id="KW-0677">Repeat</keyword>
<dbReference type="EMBL" id="ML994630">
    <property type="protein sequence ID" value="KAF2186242.1"/>
    <property type="molecule type" value="Genomic_DNA"/>
</dbReference>
<evidence type="ECO:0000256" key="7">
    <source>
        <dbReference type="PROSITE-ProRule" id="PRU00042"/>
    </source>
</evidence>